<evidence type="ECO:0000256" key="1">
    <source>
        <dbReference type="ARBA" id="ARBA00009054"/>
    </source>
</evidence>
<dbReference type="PRINTS" id="PR00773">
    <property type="entry name" value="GRPEPROTEIN"/>
</dbReference>
<evidence type="ECO:0000256" key="2">
    <source>
        <dbReference type="ARBA" id="ARBA00023186"/>
    </source>
</evidence>
<gene>
    <name evidence="3 8" type="primary">grpE</name>
    <name evidence="8" type="ORF">CEE36_09815</name>
</gene>
<dbReference type="GO" id="GO:0006457">
    <property type="term" value="P:protein folding"/>
    <property type="evidence" value="ECO:0007669"/>
    <property type="project" value="InterPro"/>
</dbReference>
<dbReference type="GO" id="GO:0042803">
    <property type="term" value="F:protein homodimerization activity"/>
    <property type="evidence" value="ECO:0007669"/>
    <property type="project" value="InterPro"/>
</dbReference>
<dbReference type="Gene3D" id="2.30.22.10">
    <property type="entry name" value="Head domain of nucleotide exchange factor GrpE"/>
    <property type="match status" value="1"/>
</dbReference>
<evidence type="ECO:0000313" key="9">
    <source>
        <dbReference type="Proteomes" id="UP000317778"/>
    </source>
</evidence>
<dbReference type="PROSITE" id="PS01071">
    <property type="entry name" value="GRPE"/>
    <property type="match status" value="1"/>
</dbReference>
<dbReference type="InterPro" id="IPR000740">
    <property type="entry name" value="GrpE"/>
</dbReference>
<comment type="subcellular location">
    <subcellularLocation>
        <location evidence="3">Cytoplasm</location>
    </subcellularLocation>
</comment>
<evidence type="ECO:0000256" key="5">
    <source>
        <dbReference type="RuleBase" id="RU004478"/>
    </source>
</evidence>
<dbReference type="Pfam" id="PF01025">
    <property type="entry name" value="GrpE"/>
    <property type="match status" value="1"/>
</dbReference>
<dbReference type="GO" id="GO:0051082">
    <property type="term" value="F:unfolded protein binding"/>
    <property type="evidence" value="ECO:0007669"/>
    <property type="project" value="TreeGrafter"/>
</dbReference>
<keyword evidence="6" id="KW-0175">Coiled coil</keyword>
<keyword evidence="2 3" id="KW-0143">Chaperone</keyword>
<dbReference type="InterPro" id="IPR013805">
    <property type="entry name" value="GrpE_CC"/>
</dbReference>
<evidence type="ECO:0000256" key="6">
    <source>
        <dbReference type="SAM" id="Coils"/>
    </source>
</evidence>
<sequence length="188" mass="21357">MVKKGPVSKLKEELRAKEAEVAQMRSLALRAAAELDNARKRWERERDELGIQAQAEVLGALVEIWDNFERALAVDAEDNEKTLESYRKGVELIFSQFRDVLAKYGLMQYSCLGEEFDPTKAEALGYMETSEAKPGQVVEEPKKGFMLGDYLLRPAQVIVAREVKEEKKEAEASEETTGKQRSREDKEV</sequence>
<dbReference type="GO" id="GO:0005737">
    <property type="term" value="C:cytoplasm"/>
    <property type="evidence" value="ECO:0007669"/>
    <property type="project" value="UniProtKB-SubCell"/>
</dbReference>
<feature type="region of interest" description="Disordered" evidence="7">
    <location>
        <begin position="163"/>
        <end position="188"/>
    </location>
</feature>
<dbReference type="HAMAP" id="MF_01151">
    <property type="entry name" value="GrpE"/>
    <property type="match status" value="1"/>
</dbReference>
<keyword evidence="3 4" id="KW-0346">Stress response</keyword>
<comment type="function">
    <text evidence="3 4">Participates actively in the response to hyperosmotic and heat shock by preventing the aggregation of stress-denatured proteins, in association with DnaK and GrpE. It is the nucleotide exchange factor for DnaK and may function as a thermosensor. Unfolded proteins bind initially to DnaJ; upon interaction with the DnaJ-bound protein, DnaK hydrolyzes its bound ATP, resulting in the formation of a stable complex. GrpE releases ADP from DnaK; ATP binding to DnaK triggers the release of the substrate protein, thus completing the reaction cycle. Several rounds of ATP-dependent interactions between DnaJ, DnaK and GrpE are required for fully efficient folding.</text>
</comment>
<comment type="similarity">
    <text evidence="1 3 5">Belongs to the GrpE family.</text>
</comment>
<evidence type="ECO:0000313" key="8">
    <source>
        <dbReference type="EMBL" id="TKJ40147.1"/>
    </source>
</evidence>
<dbReference type="AlphaFoldDB" id="A0A532UZI4"/>
<accession>A0A532UZI4</accession>
<dbReference type="SUPFAM" id="SSF51064">
    <property type="entry name" value="Head domain of nucleotide exchange factor GrpE"/>
    <property type="match status" value="1"/>
</dbReference>
<comment type="subunit">
    <text evidence="3">Homodimer.</text>
</comment>
<dbReference type="SUPFAM" id="SSF58014">
    <property type="entry name" value="Coiled-coil domain of nucleotide exchange factor GrpE"/>
    <property type="match status" value="1"/>
</dbReference>
<evidence type="ECO:0000256" key="7">
    <source>
        <dbReference type="SAM" id="MobiDB-lite"/>
    </source>
</evidence>
<dbReference type="InterPro" id="IPR009012">
    <property type="entry name" value="GrpE_head"/>
</dbReference>
<name>A0A532UZI4_UNCT6</name>
<proteinExistence type="inferred from homology"/>
<protein>
    <recommendedName>
        <fullName evidence="3 4">Protein GrpE</fullName>
    </recommendedName>
    <alternativeName>
        <fullName evidence="3">HSP-70 cofactor</fullName>
    </alternativeName>
</protein>
<dbReference type="CDD" id="cd00446">
    <property type="entry name" value="GrpE"/>
    <property type="match status" value="1"/>
</dbReference>
<dbReference type="Gene3D" id="3.90.20.20">
    <property type="match status" value="1"/>
</dbReference>
<dbReference type="EMBL" id="NJBO01000020">
    <property type="protein sequence ID" value="TKJ40147.1"/>
    <property type="molecule type" value="Genomic_DNA"/>
</dbReference>
<evidence type="ECO:0000256" key="4">
    <source>
        <dbReference type="RuleBase" id="RU000639"/>
    </source>
</evidence>
<comment type="caution">
    <text evidence="8">The sequence shown here is derived from an EMBL/GenBank/DDBJ whole genome shotgun (WGS) entry which is preliminary data.</text>
</comment>
<keyword evidence="3" id="KW-0963">Cytoplasm</keyword>
<reference evidence="8 9" key="1">
    <citation type="submission" date="2017-06" db="EMBL/GenBank/DDBJ databases">
        <title>Novel microbial phyla capable of carbon fixation and sulfur reduction in deep-sea sediments.</title>
        <authorList>
            <person name="Huang J."/>
            <person name="Baker B."/>
            <person name="Wang Y."/>
        </authorList>
    </citation>
    <scope>NUCLEOTIDE SEQUENCE [LARGE SCALE GENOMIC DNA]</scope>
    <source>
        <strain evidence="8">B3_TA06</strain>
    </source>
</reference>
<dbReference type="PANTHER" id="PTHR21237:SF23">
    <property type="entry name" value="GRPE PROTEIN HOMOLOG, MITOCHONDRIAL"/>
    <property type="match status" value="1"/>
</dbReference>
<feature type="coiled-coil region" evidence="6">
    <location>
        <begin position="7"/>
        <end position="52"/>
    </location>
</feature>
<dbReference type="Proteomes" id="UP000317778">
    <property type="component" value="Unassembled WGS sequence"/>
</dbReference>
<dbReference type="PANTHER" id="PTHR21237">
    <property type="entry name" value="GRPE PROTEIN"/>
    <property type="match status" value="1"/>
</dbReference>
<evidence type="ECO:0000256" key="3">
    <source>
        <dbReference type="HAMAP-Rule" id="MF_01151"/>
    </source>
</evidence>
<organism evidence="8 9">
    <name type="scientific">candidate division TA06 bacterium B3_TA06</name>
    <dbReference type="NCBI Taxonomy" id="2012487"/>
    <lineage>
        <taxon>Bacteria</taxon>
        <taxon>Bacteria division TA06</taxon>
    </lineage>
</organism>
<dbReference type="GO" id="GO:0051087">
    <property type="term" value="F:protein-folding chaperone binding"/>
    <property type="evidence" value="ECO:0007669"/>
    <property type="project" value="InterPro"/>
</dbReference>
<dbReference type="GO" id="GO:0000774">
    <property type="term" value="F:adenyl-nucleotide exchange factor activity"/>
    <property type="evidence" value="ECO:0007669"/>
    <property type="project" value="InterPro"/>
</dbReference>